<dbReference type="RefSeq" id="XP_030377534.1">
    <property type="nucleotide sequence ID" value="XM_030521674.1"/>
</dbReference>
<gene>
    <name evidence="3" type="primary">LOC115626331</name>
</gene>
<dbReference type="Pfam" id="PF21534">
    <property type="entry name" value="Rost"/>
    <property type="match status" value="1"/>
</dbReference>
<feature type="transmembrane region" description="Helical" evidence="1">
    <location>
        <begin position="82"/>
        <end position="103"/>
    </location>
</feature>
<protein>
    <submittedName>
        <fullName evidence="3">Protein rolling stone-like</fullName>
    </submittedName>
</protein>
<dbReference type="PANTHER" id="PTHR12242:SF46">
    <property type="entry name" value="IP08657P-RELATED"/>
    <property type="match status" value="1"/>
</dbReference>
<feature type="transmembrane region" description="Helical" evidence="1">
    <location>
        <begin position="152"/>
        <end position="173"/>
    </location>
</feature>
<feature type="transmembrane region" description="Helical" evidence="1">
    <location>
        <begin position="180"/>
        <end position="200"/>
    </location>
</feature>
<dbReference type="AlphaFoldDB" id="A0A6J2TNB9"/>
<dbReference type="Proteomes" id="UP000504634">
    <property type="component" value="Unplaced"/>
</dbReference>
<feature type="transmembrane region" description="Helical" evidence="1">
    <location>
        <begin position="45"/>
        <end position="70"/>
    </location>
</feature>
<name>A0A6J2TNB9_DROLE</name>
<reference evidence="3" key="1">
    <citation type="submission" date="2025-08" db="UniProtKB">
        <authorList>
            <consortium name="RefSeq"/>
        </authorList>
    </citation>
    <scope>IDENTIFICATION</scope>
    <source>
        <strain evidence="3">11010-0011.00</strain>
        <tissue evidence="3">Whole body</tissue>
    </source>
</reference>
<dbReference type="GeneID" id="115626331"/>
<keyword evidence="1" id="KW-1133">Transmembrane helix</keyword>
<evidence type="ECO:0000256" key="1">
    <source>
        <dbReference type="SAM" id="Phobius"/>
    </source>
</evidence>
<sequence>MRDPSDKSSCCLPFREEFQRSKFSLHHEEPADFCRSQWQRGERCFIWLVYRWLLAAFFGAGVIGSLVGSLNGGTWFIYLTDWGFTLCWYACTYGAVVATIHFWKPRYFVPGSWALKIYWISHFSTVTLALLITLVFWAALYPTMPEMGAELYNLWAHAFNTICMLFDCFMVAFPTRLMHFIYPFAIGLIYGVFSLIYYLAGGEDFAGNRFIYYILDWSKPGLAIGTVCGCVVLMTLFCILIFWIYRLRLWLYGRCVKSNKKQATSASTETVQTV</sequence>
<keyword evidence="2" id="KW-1185">Reference proteome</keyword>
<organism evidence="2 3">
    <name type="scientific">Drosophila lebanonensis</name>
    <name type="common">Fruit fly</name>
    <name type="synonym">Scaptodrosophila lebanonensis</name>
    <dbReference type="NCBI Taxonomy" id="7225"/>
    <lineage>
        <taxon>Eukaryota</taxon>
        <taxon>Metazoa</taxon>
        <taxon>Ecdysozoa</taxon>
        <taxon>Arthropoda</taxon>
        <taxon>Hexapoda</taxon>
        <taxon>Insecta</taxon>
        <taxon>Pterygota</taxon>
        <taxon>Neoptera</taxon>
        <taxon>Endopterygota</taxon>
        <taxon>Diptera</taxon>
        <taxon>Brachycera</taxon>
        <taxon>Muscomorpha</taxon>
        <taxon>Ephydroidea</taxon>
        <taxon>Drosophilidae</taxon>
        <taxon>Scaptodrosophila</taxon>
    </lineage>
</organism>
<dbReference type="PANTHER" id="PTHR12242">
    <property type="entry name" value="OS02G0130600 PROTEIN-RELATED"/>
    <property type="match status" value="1"/>
</dbReference>
<accession>A0A6J2TNB9</accession>
<keyword evidence="1" id="KW-0812">Transmembrane</keyword>
<proteinExistence type="predicted"/>
<dbReference type="InterPro" id="IPR049352">
    <property type="entry name" value="Rost"/>
</dbReference>
<feature type="transmembrane region" description="Helical" evidence="1">
    <location>
        <begin position="220"/>
        <end position="245"/>
    </location>
</feature>
<dbReference type="GO" id="GO:0016020">
    <property type="term" value="C:membrane"/>
    <property type="evidence" value="ECO:0007669"/>
    <property type="project" value="TreeGrafter"/>
</dbReference>
<feature type="transmembrane region" description="Helical" evidence="1">
    <location>
        <begin position="115"/>
        <end position="140"/>
    </location>
</feature>
<dbReference type="OrthoDB" id="419711at2759"/>
<evidence type="ECO:0000313" key="2">
    <source>
        <dbReference type="Proteomes" id="UP000504634"/>
    </source>
</evidence>
<keyword evidence="1" id="KW-0472">Membrane</keyword>
<evidence type="ECO:0000313" key="3">
    <source>
        <dbReference type="RefSeq" id="XP_030377534.1"/>
    </source>
</evidence>